<name>A0A6B9F721_9EURY</name>
<feature type="domain" description="Leucine-binding protein" evidence="3">
    <location>
        <begin position="52"/>
        <end position="393"/>
    </location>
</feature>
<dbReference type="InterPro" id="IPR028082">
    <property type="entry name" value="Peripla_BP_I"/>
</dbReference>
<dbReference type="InterPro" id="IPR028081">
    <property type="entry name" value="Leu-bd"/>
</dbReference>
<organism evidence="4 5">
    <name type="scientific">Haloplanus rallus</name>
    <dbReference type="NCBI Taxonomy" id="1816183"/>
    <lineage>
        <taxon>Archaea</taxon>
        <taxon>Methanobacteriati</taxon>
        <taxon>Methanobacteriota</taxon>
        <taxon>Stenosarchaea group</taxon>
        <taxon>Halobacteria</taxon>
        <taxon>Halobacteriales</taxon>
        <taxon>Haloferacaceae</taxon>
        <taxon>Haloplanus</taxon>
    </lineage>
</organism>
<evidence type="ECO:0000313" key="4">
    <source>
        <dbReference type="EMBL" id="QGX94217.1"/>
    </source>
</evidence>
<keyword evidence="1" id="KW-0732">Signal</keyword>
<evidence type="ECO:0000313" key="5">
    <source>
        <dbReference type="Proteomes" id="UP000428325"/>
    </source>
</evidence>
<dbReference type="PANTHER" id="PTHR47628">
    <property type="match status" value="1"/>
</dbReference>
<gene>
    <name evidence="4" type="ORF">EI982_05165</name>
</gene>
<dbReference type="GeneID" id="43368899"/>
<dbReference type="OrthoDB" id="200499at2157"/>
<feature type="region of interest" description="Disordered" evidence="2">
    <location>
        <begin position="1"/>
        <end position="22"/>
    </location>
</feature>
<feature type="compositionally biased region" description="Basic and acidic residues" evidence="2">
    <location>
        <begin position="1"/>
        <end position="13"/>
    </location>
</feature>
<dbReference type="RefSeq" id="WP_157688454.1">
    <property type="nucleotide sequence ID" value="NZ_CP034345.1"/>
</dbReference>
<dbReference type="EMBL" id="CP034345">
    <property type="protein sequence ID" value="QGX94217.1"/>
    <property type="molecule type" value="Genomic_DNA"/>
</dbReference>
<dbReference type="Gene3D" id="3.40.50.2300">
    <property type="match status" value="2"/>
</dbReference>
<dbReference type="InterPro" id="IPR006311">
    <property type="entry name" value="TAT_signal"/>
</dbReference>
<protein>
    <recommendedName>
        <fullName evidence="3">Leucine-binding protein domain-containing protein</fullName>
    </recommendedName>
</protein>
<sequence>MSRDMGDASKNRSSDTTTNRRRFLKSVTVSAGAVSLGGCAGQVGSGGGGEGPIRIGTLYDNSGPLGFVGKGKDAATEMWLEQQDYELLGREVEWIDYNPGGDNTEYKNLTRKLIQQDDVDMILGALLSSNREALRPIVDENKQLFSYNDWYEGGVCDEFMVINTTLTSQQRPLIDFMVENFGSDYYALVADYNYGRVSNRYARHYAGENGAEPVNEEFIPLETSEFGSTINRIREEDPDWILSLLVGSAQYSFFKQAESSGLDLPYGSLANIAGTYEHVSFDPPVMADTYSCFSYFQEIPTETNREFVEAFQERNPAYTKEEGGYVFLSIADAWNAIRFYWNAVEQAGTVDQEAVLAEYENGLEMDSPKGPVTFNGETHHATQNMWLAKVNDDHSISFLDMDGNETEEPIAENVETSEWFRNQCNLVENSSWDEPQTDYLTPDEGDLS</sequence>
<dbReference type="SUPFAM" id="SSF53822">
    <property type="entry name" value="Periplasmic binding protein-like I"/>
    <property type="match status" value="1"/>
</dbReference>
<evidence type="ECO:0000256" key="2">
    <source>
        <dbReference type="SAM" id="MobiDB-lite"/>
    </source>
</evidence>
<accession>A0A6B9F721</accession>
<proteinExistence type="predicted"/>
<evidence type="ECO:0000259" key="3">
    <source>
        <dbReference type="Pfam" id="PF13458"/>
    </source>
</evidence>
<dbReference type="PANTHER" id="PTHR47628:SF1">
    <property type="entry name" value="ALIPHATIC AMIDASE EXPRESSION-REGULATING PROTEIN"/>
    <property type="match status" value="1"/>
</dbReference>
<dbReference type="Proteomes" id="UP000428325">
    <property type="component" value="Chromosome"/>
</dbReference>
<reference evidence="4 5" key="1">
    <citation type="submission" date="2018-12" db="EMBL/GenBank/DDBJ databases">
        <title>Complete genome sequence of Haloplanus rallus MBLA0036.</title>
        <authorList>
            <person name="Nam Y.-d."/>
            <person name="Kang J."/>
            <person name="Chung W.-H."/>
            <person name="Park Y.S."/>
        </authorList>
    </citation>
    <scope>NUCLEOTIDE SEQUENCE [LARGE SCALE GENOMIC DNA]</scope>
    <source>
        <strain evidence="4 5">MBLA0036</strain>
    </source>
</reference>
<dbReference type="AlphaFoldDB" id="A0A6B9F721"/>
<dbReference type="Pfam" id="PF13458">
    <property type="entry name" value="Peripla_BP_6"/>
    <property type="match status" value="1"/>
</dbReference>
<evidence type="ECO:0000256" key="1">
    <source>
        <dbReference type="ARBA" id="ARBA00022729"/>
    </source>
</evidence>
<dbReference type="KEGG" id="hra:EI982_05165"/>
<keyword evidence="5" id="KW-1185">Reference proteome</keyword>
<dbReference type="PROSITE" id="PS51318">
    <property type="entry name" value="TAT"/>
    <property type="match status" value="1"/>
</dbReference>